<name>A0A5H2XLA3_PRUDU</name>
<dbReference type="AlphaFoldDB" id="A0A5H2XLA3"/>
<feature type="non-terminal residue" evidence="1">
    <location>
        <position position="127"/>
    </location>
</feature>
<proteinExistence type="predicted"/>
<reference evidence="1" key="1">
    <citation type="journal article" date="2019" name="Science">
        <title>Mutation of a bHLH transcription factor allowed almond domestication.</title>
        <authorList>
            <person name="Sanchez-Perez R."/>
            <person name="Pavan S."/>
            <person name="Mazzeo R."/>
            <person name="Moldovan C."/>
            <person name="Aiese Cigliano R."/>
            <person name="Del Cueto J."/>
            <person name="Ricciardi F."/>
            <person name="Lotti C."/>
            <person name="Ricciardi L."/>
            <person name="Dicenta F."/>
            <person name="Lopez-Marques R.L."/>
            <person name="Lindberg Moller B."/>
        </authorList>
    </citation>
    <scope>NUCLEOTIDE SEQUENCE</scope>
</reference>
<evidence type="ECO:0000313" key="1">
    <source>
        <dbReference type="EMBL" id="BBN67225.1"/>
    </source>
</evidence>
<organism evidence="1">
    <name type="scientific">Prunus dulcis</name>
    <name type="common">Almond</name>
    <name type="synonym">Amygdalus dulcis</name>
    <dbReference type="NCBI Taxonomy" id="3755"/>
    <lineage>
        <taxon>Eukaryota</taxon>
        <taxon>Viridiplantae</taxon>
        <taxon>Streptophyta</taxon>
        <taxon>Embryophyta</taxon>
        <taxon>Tracheophyta</taxon>
        <taxon>Spermatophyta</taxon>
        <taxon>Magnoliopsida</taxon>
        <taxon>eudicotyledons</taxon>
        <taxon>Gunneridae</taxon>
        <taxon>Pentapetalae</taxon>
        <taxon>rosids</taxon>
        <taxon>fabids</taxon>
        <taxon>Rosales</taxon>
        <taxon>Rosaceae</taxon>
        <taxon>Amygdaloideae</taxon>
        <taxon>Amygdaleae</taxon>
        <taxon>Prunus</taxon>
    </lineage>
</organism>
<gene>
    <name evidence="1" type="ORF">Prudu_16S000200</name>
</gene>
<dbReference type="EMBL" id="AP020353">
    <property type="protein sequence ID" value="BBN67225.1"/>
    <property type="molecule type" value="Genomic_DNA"/>
</dbReference>
<accession>A0A5H2XLA3</accession>
<protein>
    <submittedName>
        <fullName evidence="1">Uncharacterized protein</fullName>
    </submittedName>
</protein>
<sequence length="127" mass="14393">MLELCFHQLQRGQPEDHQQSGSQFLTPNINITFERKRMKRPTYRQLAANLSLGLVRHHLPRLPLHRAIAPNDMANVVGQGAMQLRRRCSPMSLVVSDVDTTIGHPGDLRRLQLPTRPSGVLLGCKER</sequence>